<sequence>MKLQILKRRQWRMRRRTAWVASNERVQWENELVEMIIGDMVSSKANQVEDVEEILPIPFGSAQVKDTVLWHFDEKGTYNVKSGYSVGQELKGIPSASNNWLWRGGGFAYGNWIFL</sequence>
<dbReference type="EMBL" id="JAJSOW010000102">
    <property type="protein sequence ID" value="KAI9176709.1"/>
    <property type="molecule type" value="Genomic_DNA"/>
</dbReference>
<evidence type="ECO:0000313" key="2">
    <source>
        <dbReference type="Proteomes" id="UP001064489"/>
    </source>
</evidence>
<dbReference type="AlphaFoldDB" id="A0AAD5NQU4"/>
<keyword evidence="2" id="KW-1185">Reference proteome</keyword>
<comment type="caution">
    <text evidence="1">The sequence shown here is derived from an EMBL/GenBank/DDBJ whole genome shotgun (WGS) entry which is preliminary data.</text>
</comment>
<evidence type="ECO:0000313" key="1">
    <source>
        <dbReference type="EMBL" id="KAI9176709.1"/>
    </source>
</evidence>
<reference evidence="1" key="1">
    <citation type="journal article" date="2022" name="Plant J.">
        <title>Strategies of tolerance reflected in two North American maple genomes.</title>
        <authorList>
            <person name="McEvoy S.L."/>
            <person name="Sezen U.U."/>
            <person name="Trouern-Trend A."/>
            <person name="McMahon S.M."/>
            <person name="Schaberg P.G."/>
            <person name="Yang J."/>
            <person name="Wegrzyn J.L."/>
            <person name="Swenson N.G."/>
        </authorList>
    </citation>
    <scope>NUCLEOTIDE SEQUENCE</scope>
    <source>
        <strain evidence="1">91603</strain>
    </source>
</reference>
<organism evidence="1 2">
    <name type="scientific">Acer negundo</name>
    <name type="common">Box elder</name>
    <dbReference type="NCBI Taxonomy" id="4023"/>
    <lineage>
        <taxon>Eukaryota</taxon>
        <taxon>Viridiplantae</taxon>
        <taxon>Streptophyta</taxon>
        <taxon>Embryophyta</taxon>
        <taxon>Tracheophyta</taxon>
        <taxon>Spermatophyta</taxon>
        <taxon>Magnoliopsida</taxon>
        <taxon>eudicotyledons</taxon>
        <taxon>Gunneridae</taxon>
        <taxon>Pentapetalae</taxon>
        <taxon>rosids</taxon>
        <taxon>malvids</taxon>
        <taxon>Sapindales</taxon>
        <taxon>Sapindaceae</taxon>
        <taxon>Hippocastanoideae</taxon>
        <taxon>Acereae</taxon>
        <taxon>Acer</taxon>
    </lineage>
</organism>
<gene>
    <name evidence="1" type="ORF">LWI28_006285</name>
</gene>
<accession>A0AAD5NQU4</accession>
<name>A0AAD5NQU4_ACENE</name>
<proteinExistence type="predicted"/>
<protein>
    <submittedName>
        <fullName evidence="1">Uncharacterized protein</fullName>
    </submittedName>
</protein>
<dbReference type="Proteomes" id="UP001064489">
    <property type="component" value="Chromosome 5"/>
</dbReference>
<reference evidence="1" key="2">
    <citation type="submission" date="2023-02" db="EMBL/GenBank/DDBJ databases">
        <authorList>
            <person name="Swenson N.G."/>
            <person name="Wegrzyn J.L."/>
            <person name="Mcevoy S.L."/>
        </authorList>
    </citation>
    <scope>NUCLEOTIDE SEQUENCE</scope>
    <source>
        <strain evidence="1">91603</strain>
        <tissue evidence="1">Leaf</tissue>
    </source>
</reference>